<dbReference type="GO" id="GO:0015413">
    <property type="term" value="F:ABC-type nickel transporter activity"/>
    <property type="evidence" value="ECO:0007669"/>
    <property type="project" value="UniProtKB-EC"/>
</dbReference>
<name>A0A8J8SB01_9FIRM</name>
<evidence type="ECO:0000256" key="6">
    <source>
        <dbReference type="ARBA" id="ARBA00022741"/>
    </source>
</evidence>
<evidence type="ECO:0000256" key="15">
    <source>
        <dbReference type="ARBA" id="ARBA00048610"/>
    </source>
</evidence>
<dbReference type="InterPro" id="IPR003593">
    <property type="entry name" value="AAA+_ATPase"/>
</dbReference>
<evidence type="ECO:0000256" key="2">
    <source>
        <dbReference type="ARBA" id="ARBA00005417"/>
    </source>
</evidence>
<dbReference type="Gene3D" id="3.40.50.300">
    <property type="entry name" value="P-loop containing nucleotide triphosphate hydrolases"/>
    <property type="match status" value="1"/>
</dbReference>
<dbReference type="PROSITE" id="PS50893">
    <property type="entry name" value="ABC_TRANSPORTER_2"/>
    <property type="match status" value="1"/>
</dbReference>
<dbReference type="Pfam" id="PF08352">
    <property type="entry name" value="oligo_HPY"/>
    <property type="match status" value="1"/>
</dbReference>
<dbReference type="GO" id="GO:0015833">
    <property type="term" value="P:peptide transport"/>
    <property type="evidence" value="ECO:0007669"/>
    <property type="project" value="InterPro"/>
</dbReference>
<evidence type="ECO:0000259" key="16">
    <source>
        <dbReference type="PROSITE" id="PS50893"/>
    </source>
</evidence>
<dbReference type="SMART" id="SM00382">
    <property type="entry name" value="AAA"/>
    <property type="match status" value="1"/>
</dbReference>
<accession>A0A8J8SB01</accession>
<evidence type="ECO:0000256" key="10">
    <source>
        <dbReference type="ARBA" id="ARBA00023112"/>
    </source>
</evidence>
<evidence type="ECO:0000256" key="11">
    <source>
        <dbReference type="ARBA" id="ARBA00023136"/>
    </source>
</evidence>
<comment type="subcellular location">
    <subcellularLocation>
        <location evidence="1">Cell membrane</location>
        <topology evidence="1">Peripheral membrane protein</topology>
    </subcellularLocation>
</comment>
<sequence>MKTSNIDITNLSVTFDTKYGKVQGVDDVSITFPKDVVTGIIGETGSGKSLLGMSILRLLSNEAIVTGQCFYNGQDHMKLSKAQIKKIRGSQIGFIPQNPDLSLNPILTIQRQLIESLLTHTNISKQEAKEKVRSYLKQFGFKDIDKIMKSYPFQLSGGMNQRILCIIGIICNPDFVIADEPTKGLDAKLRKIVYENLIKVKKNYTSSMIIITHDLYFAGKFCDEIVVMYKGQVVEMGYSKDVINNPRHPYTKGLIGSTIRKGMVPINPPDSKENTSKCKFYTRCNQRNTKCIDSTIEMKRIPGGKVRCCAYD</sequence>
<evidence type="ECO:0000256" key="5">
    <source>
        <dbReference type="ARBA" id="ARBA00022596"/>
    </source>
</evidence>
<comment type="similarity">
    <text evidence="2">Belongs to the ABC transporter superfamily.</text>
</comment>
<dbReference type="SUPFAM" id="SSF52540">
    <property type="entry name" value="P-loop containing nucleoside triphosphate hydrolases"/>
    <property type="match status" value="1"/>
</dbReference>
<evidence type="ECO:0000256" key="3">
    <source>
        <dbReference type="ARBA" id="ARBA00022448"/>
    </source>
</evidence>
<dbReference type="NCBIfam" id="TIGR01727">
    <property type="entry name" value="oligo_HPY"/>
    <property type="match status" value="1"/>
</dbReference>
<feature type="domain" description="ABC transporter" evidence="16">
    <location>
        <begin position="6"/>
        <end position="255"/>
    </location>
</feature>
<dbReference type="AlphaFoldDB" id="A0A8J8SB01"/>
<dbReference type="Pfam" id="PF00005">
    <property type="entry name" value="ABC_tran"/>
    <property type="match status" value="1"/>
</dbReference>
<keyword evidence="11" id="KW-0472">Membrane</keyword>
<keyword evidence="5" id="KW-0533">Nickel</keyword>
<evidence type="ECO:0000313" key="18">
    <source>
        <dbReference type="Proteomes" id="UP000677305"/>
    </source>
</evidence>
<dbReference type="InterPro" id="IPR013563">
    <property type="entry name" value="Oligopep_ABC_C"/>
</dbReference>
<dbReference type="Proteomes" id="UP000677305">
    <property type="component" value="Chromosome"/>
</dbReference>
<gene>
    <name evidence="17" type="ORF">HYG85_03995</name>
</gene>
<evidence type="ECO:0000256" key="1">
    <source>
        <dbReference type="ARBA" id="ARBA00004202"/>
    </source>
</evidence>
<keyword evidence="8" id="KW-1278">Translocase</keyword>
<keyword evidence="7 17" id="KW-0067">ATP-binding</keyword>
<evidence type="ECO:0000256" key="4">
    <source>
        <dbReference type="ARBA" id="ARBA00022475"/>
    </source>
</evidence>
<dbReference type="PANTHER" id="PTHR43297">
    <property type="entry name" value="OLIGOPEPTIDE TRANSPORT ATP-BINDING PROTEIN APPD"/>
    <property type="match status" value="1"/>
</dbReference>
<dbReference type="GO" id="GO:0016887">
    <property type="term" value="F:ATP hydrolysis activity"/>
    <property type="evidence" value="ECO:0007669"/>
    <property type="project" value="InterPro"/>
</dbReference>
<evidence type="ECO:0000256" key="9">
    <source>
        <dbReference type="ARBA" id="ARBA00023065"/>
    </source>
</evidence>
<dbReference type="InterPro" id="IPR003439">
    <property type="entry name" value="ABC_transporter-like_ATP-bd"/>
</dbReference>
<keyword evidence="6" id="KW-0547">Nucleotide-binding</keyword>
<dbReference type="EMBL" id="CP058561">
    <property type="protein sequence ID" value="QUH28119.1"/>
    <property type="molecule type" value="Genomic_DNA"/>
</dbReference>
<protein>
    <recommendedName>
        <fullName evidence="14">Nickel import system ATP-binding protein NikD</fullName>
        <ecNumber evidence="13">7.2.2.11</ecNumber>
    </recommendedName>
</protein>
<dbReference type="InterPro" id="IPR050388">
    <property type="entry name" value="ABC_Ni/Peptide_Import"/>
</dbReference>
<keyword evidence="3" id="KW-0813">Transport</keyword>
<dbReference type="KEGG" id="vgu:HYG85_03995"/>
<dbReference type="RefSeq" id="WP_212692386.1">
    <property type="nucleotide sequence ID" value="NZ_CP058561.1"/>
</dbReference>
<evidence type="ECO:0000256" key="14">
    <source>
        <dbReference type="ARBA" id="ARBA00044143"/>
    </source>
</evidence>
<keyword evidence="4" id="KW-1003">Cell membrane</keyword>
<evidence type="ECO:0000256" key="12">
    <source>
        <dbReference type="ARBA" id="ARBA00038669"/>
    </source>
</evidence>
<dbReference type="InterPro" id="IPR027417">
    <property type="entry name" value="P-loop_NTPase"/>
</dbReference>
<keyword evidence="18" id="KW-1185">Reference proteome</keyword>
<dbReference type="GO" id="GO:0005886">
    <property type="term" value="C:plasma membrane"/>
    <property type="evidence" value="ECO:0007669"/>
    <property type="project" value="UniProtKB-SubCell"/>
</dbReference>
<keyword evidence="10" id="KW-0921">Nickel transport</keyword>
<comment type="subunit">
    <text evidence="12">The complex is composed of two ATP-binding proteins (NikD and NikE), two transmembrane proteins (NikB and NikC) and a solute-binding protein (NikA).</text>
</comment>
<reference evidence="17 18" key="1">
    <citation type="submission" date="2020-07" db="EMBL/GenBank/DDBJ databases">
        <title>Vallitalea guaymasensis genome.</title>
        <authorList>
            <person name="Postec A."/>
        </authorList>
    </citation>
    <scope>NUCLEOTIDE SEQUENCE [LARGE SCALE GENOMIC DNA]</scope>
    <source>
        <strain evidence="17 18">Ra1766G1</strain>
    </source>
</reference>
<dbReference type="CDD" id="cd03257">
    <property type="entry name" value="ABC_NikE_OppD_transporters"/>
    <property type="match status" value="1"/>
</dbReference>
<dbReference type="EC" id="7.2.2.11" evidence="13"/>
<comment type="catalytic activity">
    <reaction evidence="15">
        <text>Ni(2+)(out) + ATP + H2O = Ni(2+)(in) + ADP + phosphate + H(+)</text>
        <dbReference type="Rhea" id="RHEA:15557"/>
        <dbReference type="ChEBI" id="CHEBI:15377"/>
        <dbReference type="ChEBI" id="CHEBI:15378"/>
        <dbReference type="ChEBI" id="CHEBI:30616"/>
        <dbReference type="ChEBI" id="CHEBI:43474"/>
        <dbReference type="ChEBI" id="CHEBI:49786"/>
        <dbReference type="ChEBI" id="CHEBI:456216"/>
        <dbReference type="EC" id="7.2.2.11"/>
    </reaction>
    <physiologicalReaction direction="left-to-right" evidence="15">
        <dbReference type="Rhea" id="RHEA:15558"/>
    </physiologicalReaction>
</comment>
<dbReference type="GO" id="GO:0005524">
    <property type="term" value="F:ATP binding"/>
    <property type="evidence" value="ECO:0007669"/>
    <property type="project" value="UniProtKB-KW"/>
</dbReference>
<evidence type="ECO:0000256" key="7">
    <source>
        <dbReference type="ARBA" id="ARBA00022840"/>
    </source>
</evidence>
<evidence type="ECO:0000256" key="13">
    <source>
        <dbReference type="ARBA" id="ARBA00039098"/>
    </source>
</evidence>
<keyword evidence="9" id="KW-0406">Ion transport</keyword>
<organism evidence="17 18">
    <name type="scientific">Vallitalea guaymasensis</name>
    <dbReference type="NCBI Taxonomy" id="1185412"/>
    <lineage>
        <taxon>Bacteria</taxon>
        <taxon>Bacillati</taxon>
        <taxon>Bacillota</taxon>
        <taxon>Clostridia</taxon>
        <taxon>Lachnospirales</taxon>
        <taxon>Vallitaleaceae</taxon>
        <taxon>Vallitalea</taxon>
    </lineage>
</organism>
<evidence type="ECO:0000256" key="8">
    <source>
        <dbReference type="ARBA" id="ARBA00022967"/>
    </source>
</evidence>
<dbReference type="PANTHER" id="PTHR43297:SF13">
    <property type="entry name" value="NICKEL ABC TRANSPORTER, ATP-BINDING PROTEIN"/>
    <property type="match status" value="1"/>
</dbReference>
<evidence type="ECO:0000313" key="17">
    <source>
        <dbReference type="EMBL" id="QUH28119.1"/>
    </source>
</evidence>
<proteinExistence type="inferred from homology"/>